<protein>
    <recommendedName>
        <fullName evidence="1">Glycosyl transferase family 1 domain-containing protein</fullName>
    </recommendedName>
</protein>
<dbReference type="EMBL" id="BARV01031023">
    <property type="protein sequence ID" value="GAI33509.1"/>
    <property type="molecule type" value="Genomic_DNA"/>
</dbReference>
<comment type="caution">
    <text evidence="2">The sequence shown here is derived from an EMBL/GenBank/DDBJ whole genome shotgun (WGS) entry which is preliminary data.</text>
</comment>
<evidence type="ECO:0000259" key="1">
    <source>
        <dbReference type="Pfam" id="PF00534"/>
    </source>
</evidence>
<reference evidence="2" key="1">
    <citation type="journal article" date="2014" name="Front. Microbiol.">
        <title>High frequency of phylogenetically diverse reductive dehalogenase-homologous genes in deep subseafloor sedimentary metagenomes.</title>
        <authorList>
            <person name="Kawai M."/>
            <person name="Futagami T."/>
            <person name="Toyoda A."/>
            <person name="Takaki Y."/>
            <person name="Nishi S."/>
            <person name="Hori S."/>
            <person name="Arai W."/>
            <person name="Tsubouchi T."/>
            <person name="Morono Y."/>
            <person name="Uchiyama I."/>
            <person name="Ito T."/>
            <person name="Fujiyama A."/>
            <person name="Inagaki F."/>
            <person name="Takami H."/>
        </authorList>
    </citation>
    <scope>NUCLEOTIDE SEQUENCE</scope>
    <source>
        <strain evidence="2">Expedition CK06-06</strain>
    </source>
</reference>
<dbReference type="GO" id="GO:0016757">
    <property type="term" value="F:glycosyltransferase activity"/>
    <property type="evidence" value="ECO:0007669"/>
    <property type="project" value="InterPro"/>
</dbReference>
<name>X1PRK5_9ZZZZ</name>
<feature type="domain" description="Glycosyl transferase family 1" evidence="1">
    <location>
        <begin position="2"/>
        <end position="41"/>
    </location>
</feature>
<dbReference type="Gene3D" id="3.40.50.2000">
    <property type="entry name" value="Glycogen Phosphorylase B"/>
    <property type="match status" value="2"/>
</dbReference>
<dbReference type="InterPro" id="IPR001296">
    <property type="entry name" value="Glyco_trans_1"/>
</dbReference>
<evidence type="ECO:0000313" key="2">
    <source>
        <dbReference type="EMBL" id="GAI33509.1"/>
    </source>
</evidence>
<dbReference type="PANTHER" id="PTHR12526">
    <property type="entry name" value="GLYCOSYLTRANSFERASE"/>
    <property type="match status" value="1"/>
</dbReference>
<dbReference type="AlphaFoldDB" id="X1PRK5"/>
<gene>
    <name evidence="2" type="ORF">S06H3_49156</name>
</gene>
<dbReference type="SUPFAM" id="SSF53756">
    <property type="entry name" value="UDP-Glycosyltransferase/glycogen phosphorylase"/>
    <property type="match status" value="1"/>
</dbReference>
<dbReference type="PANTHER" id="PTHR12526:SF638">
    <property type="entry name" value="SPORE COAT PROTEIN SA"/>
    <property type="match status" value="1"/>
</dbReference>
<proteinExistence type="predicted"/>
<organism evidence="2">
    <name type="scientific">marine sediment metagenome</name>
    <dbReference type="NCBI Taxonomy" id="412755"/>
    <lineage>
        <taxon>unclassified sequences</taxon>
        <taxon>metagenomes</taxon>
        <taxon>ecological metagenomes</taxon>
    </lineage>
</organism>
<sequence>MEDGLNGFLVEPGNPKALAEAMEKILNDENLARRIGEANRKKIVGNYSLDKVVEKYLELYGKIVQSNWIINL</sequence>
<dbReference type="Pfam" id="PF00534">
    <property type="entry name" value="Glycos_transf_1"/>
    <property type="match status" value="1"/>
</dbReference>
<accession>X1PRK5</accession>